<dbReference type="InterPro" id="IPR004872">
    <property type="entry name" value="Lipoprotein_NlpA"/>
</dbReference>
<evidence type="ECO:0000256" key="8">
    <source>
        <dbReference type="SAM" id="SignalP"/>
    </source>
</evidence>
<evidence type="ECO:0000256" key="4">
    <source>
        <dbReference type="ARBA" id="ARBA00023139"/>
    </source>
</evidence>
<reference evidence="9 10" key="1">
    <citation type="submission" date="2018-06" db="EMBL/GenBank/DDBJ databases">
        <authorList>
            <consortium name="Pathogen Informatics"/>
            <person name="Doyle S."/>
        </authorList>
    </citation>
    <scope>NUCLEOTIDE SEQUENCE [LARGE SCALE GENOMIC DNA]</scope>
    <source>
        <strain evidence="9 10">NCTC4824</strain>
    </source>
</reference>
<evidence type="ECO:0000256" key="6">
    <source>
        <dbReference type="PIRNR" id="PIRNR002854"/>
    </source>
</evidence>
<keyword evidence="3" id="KW-0472">Membrane</keyword>
<keyword evidence="2 8" id="KW-0732">Signal</keyword>
<keyword evidence="4" id="KW-0564">Palmitate</keyword>
<organism evidence="9 10">
    <name type="scientific">Lederbergia lenta</name>
    <name type="common">Bacillus lentus</name>
    <dbReference type="NCBI Taxonomy" id="1467"/>
    <lineage>
        <taxon>Bacteria</taxon>
        <taxon>Bacillati</taxon>
        <taxon>Bacillota</taxon>
        <taxon>Bacilli</taxon>
        <taxon>Bacillales</taxon>
        <taxon>Bacillaceae</taxon>
        <taxon>Lederbergia</taxon>
    </lineage>
</organism>
<dbReference type="RefSeq" id="WP_066142091.1">
    <property type="nucleotide sequence ID" value="NZ_CBCSGM010000003.1"/>
</dbReference>
<dbReference type="PIRSF" id="PIRSF002854">
    <property type="entry name" value="MetQ"/>
    <property type="match status" value="1"/>
</dbReference>
<evidence type="ECO:0000256" key="2">
    <source>
        <dbReference type="ARBA" id="ARBA00022729"/>
    </source>
</evidence>
<dbReference type="STRING" id="1348624.GCA_001591545_02454"/>
<sequence>MKSKKYVSKTFALILLGLILVLAACGSKDKANSDVVKVGVGSAEIPTWNLVKELAEEKGINIEIVKFDDYVQPNIALDAGEIDINAFQTVVYFDSFKEDRKLDLAAIGTTSIWPMGAYSKEIDDISELKDGDQVIIPKDPTNLGRALLLLQKAEVITLKEGFDGTGGVENIVDNPKNLEITPVDAGQAARGLDDAPVAVINSDMAIKAGLNPTNGSIFREDSSNKAYVNIIAAQTKRKDDETLKEIVEIYHTDKVKEFIEEEFKGAAVPVREPISYLEDYKQN</sequence>
<comment type="subcellular location">
    <subcellularLocation>
        <location evidence="1">Membrane</location>
        <topology evidence="1">Lipid-anchor</topology>
    </subcellularLocation>
</comment>
<dbReference type="EMBL" id="LS483476">
    <property type="protein sequence ID" value="SQI61625.1"/>
    <property type="molecule type" value="Genomic_DNA"/>
</dbReference>
<dbReference type="SUPFAM" id="SSF53850">
    <property type="entry name" value="Periplasmic binding protein-like II"/>
    <property type="match status" value="1"/>
</dbReference>
<keyword evidence="5 6" id="KW-0449">Lipoprotein</keyword>
<dbReference type="KEGG" id="blen:NCTC4824_03322"/>
<evidence type="ECO:0000313" key="10">
    <source>
        <dbReference type="Proteomes" id="UP000249134"/>
    </source>
</evidence>
<name>A0A2X4ZAY7_LEDLE</name>
<protein>
    <recommendedName>
        <fullName evidence="6">Lipoprotein</fullName>
    </recommendedName>
</protein>
<keyword evidence="10" id="KW-1185">Reference proteome</keyword>
<feature type="lipid moiety-binding region" description="S-diacylglycerol cysteine" evidence="7">
    <location>
        <position position="25"/>
    </location>
</feature>
<dbReference type="GO" id="GO:0016020">
    <property type="term" value="C:membrane"/>
    <property type="evidence" value="ECO:0007669"/>
    <property type="project" value="UniProtKB-SubCell"/>
</dbReference>
<evidence type="ECO:0000256" key="7">
    <source>
        <dbReference type="PIRSR" id="PIRSR002854-1"/>
    </source>
</evidence>
<feature type="signal peptide" evidence="8">
    <location>
        <begin position="1"/>
        <end position="23"/>
    </location>
</feature>
<comment type="similarity">
    <text evidence="6">Belongs to the nlpA lipoprotein family.</text>
</comment>
<dbReference type="PANTHER" id="PTHR30429:SF3">
    <property type="entry name" value="LIPOPROTEIN"/>
    <property type="match status" value="1"/>
</dbReference>
<proteinExistence type="inferred from homology"/>
<gene>
    <name evidence="9" type="primary">metQ</name>
    <name evidence="9" type="ORF">NCTC4824_03322</name>
</gene>
<dbReference type="AlphaFoldDB" id="A0A2X4ZAY7"/>
<dbReference type="Gene3D" id="3.40.190.10">
    <property type="entry name" value="Periplasmic binding protein-like II"/>
    <property type="match status" value="2"/>
</dbReference>
<evidence type="ECO:0000256" key="3">
    <source>
        <dbReference type="ARBA" id="ARBA00023136"/>
    </source>
</evidence>
<dbReference type="PANTHER" id="PTHR30429">
    <property type="entry name" value="D-METHIONINE-BINDING LIPOPROTEIN METQ"/>
    <property type="match status" value="1"/>
</dbReference>
<dbReference type="Proteomes" id="UP000249134">
    <property type="component" value="Chromosome 1"/>
</dbReference>
<dbReference type="PROSITE" id="PS51257">
    <property type="entry name" value="PROKAR_LIPOPROTEIN"/>
    <property type="match status" value="1"/>
</dbReference>
<accession>A0A2X4ZAY7</accession>
<feature type="chain" id="PRO_5016127952" description="Lipoprotein" evidence="8">
    <location>
        <begin position="24"/>
        <end position="283"/>
    </location>
</feature>
<dbReference type="Pfam" id="PF03180">
    <property type="entry name" value="Lipoprotein_9"/>
    <property type="match status" value="1"/>
</dbReference>
<evidence type="ECO:0000313" key="9">
    <source>
        <dbReference type="EMBL" id="SQI61625.1"/>
    </source>
</evidence>
<evidence type="ECO:0000256" key="1">
    <source>
        <dbReference type="ARBA" id="ARBA00004635"/>
    </source>
</evidence>
<evidence type="ECO:0000256" key="5">
    <source>
        <dbReference type="ARBA" id="ARBA00023288"/>
    </source>
</evidence>